<dbReference type="Proteomes" id="UP000828390">
    <property type="component" value="Unassembled WGS sequence"/>
</dbReference>
<dbReference type="EMBL" id="JAIWYP010000001">
    <property type="protein sequence ID" value="KAH3876858.1"/>
    <property type="molecule type" value="Genomic_DNA"/>
</dbReference>
<accession>A0A9D4MH69</accession>
<comment type="caution">
    <text evidence="1">The sequence shown here is derived from an EMBL/GenBank/DDBJ whole genome shotgun (WGS) entry which is preliminary data.</text>
</comment>
<organism evidence="1 2">
    <name type="scientific">Dreissena polymorpha</name>
    <name type="common">Zebra mussel</name>
    <name type="synonym">Mytilus polymorpha</name>
    <dbReference type="NCBI Taxonomy" id="45954"/>
    <lineage>
        <taxon>Eukaryota</taxon>
        <taxon>Metazoa</taxon>
        <taxon>Spiralia</taxon>
        <taxon>Lophotrochozoa</taxon>
        <taxon>Mollusca</taxon>
        <taxon>Bivalvia</taxon>
        <taxon>Autobranchia</taxon>
        <taxon>Heteroconchia</taxon>
        <taxon>Euheterodonta</taxon>
        <taxon>Imparidentia</taxon>
        <taxon>Neoheterodontei</taxon>
        <taxon>Myida</taxon>
        <taxon>Dreissenoidea</taxon>
        <taxon>Dreissenidae</taxon>
        <taxon>Dreissena</taxon>
    </lineage>
</organism>
<reference evidence="1" key="2">
    <citation type="submission" date="2020-11" db="EMBL/GenBank/DDBJ databases">
        <authorList>
            <person name="McCartney M.A."/>
            <person name="Auch B."/>
            <person name="Kono T."/>
            <person name="Mallez S."/>
            <person name="Becker A."/>
            <person name="Gohl D.M."/>
            <person name="Silverstein K.A.T."/>
            <person name="Koren S."/>
            <person name="Bechman K.B."/>
            <person name="Herman A."/>
            <person name="Abrahante J.E."/>
            <person name="Garbe J."/>
        </authorList>
    </citation>
    <scope>NUCLEOTIDE SEQUENCE</scope>
    <source>
        <strain evidence="1">Duluth1</strain>
        <tissue evidence="1">Whole animal</tissue>
    </source>
</reference>
<gene>
    <name evidence="1" type="ORF">DPMN_000709</name>
</gene>
<protein>
    <submittedName>
        <fullName evidence="1">Uncharacterized protein</fullName>
    </submittedName>
</protein>
<sequence length="64" mass="7779">MKGSWILNCCEPSIPGPMKKGLRCLQTVKRNLQRSRILMRNQLRSRKMRKRRWGMMILRWALKH</sequence>
<reference evidence="1" key="1">
    <citation type="journal article" date="2019" name="bioRxiv">
        <title>The Genome of the Zebra Mussel, Dreissena polymorpha: A Resource for Invasive Species Research.</title>
        <authorList>
            <person name="McCartney M.A."/>
            <person name="Auch B."/>
            <person name="Kono T."/>
            <person name="Mallez S."/>
            <person name="Zhang Y."/>
            <person name="Obille A."/>
            <person name="Becker A."/>
            <person name="Abrahante J.E."/>
            <person name="Garbe J."/>
            <person name="Badalamenti J.P."/>
            <person name="Herman A."/>
            <person name="Mangelson H."/>
            <person name="Liachko I."/>
            <person name="Sullivan S."/>
            <person name="Sone E.D."/>
            <person name="Koren S."/>
            <person name="Silverstein K.A.T."/>
            <person name="Beckman K.B."/>
            <person name="Gohl D.M."/>
        </authorList>
    </citation>
    <scope>NUCLEOTIDE SEQUENCE</scope>
    <source>
        <strain evidence="1">Duluth1</strain>
        <tissue evidence="1">Whole animal</tissue>
    </source>
</reference>
<dbReference type="AlphaFoldDB" id="A0A9D4MH69"/>
<evidence type="ECO:0000313" key="1">
    <source>
        <dbReference type="EMBL" id="KAH3876858.1"/>
    </source>
</evidence>
<name>A0A9D4MH69_DREPO</name>
<keyword evidence="2" id="KW-1185">Reference proteome</keyword>
<proteinExistence type="predicted"/>
<evidence type="ECO:0000313" key="2">
    <source>
        <dbReference type="Proteomes" id="UP000828390"/>
    </source>
</evidence>